<dbReference type="Proteomes" id="UP000030680">
    <property type="component" value="Unassembled WGS sequence"/>
</dbReference>
<dbReference type="Gramene" id="EME29006">
    <property type="protein sequence ID" value="EME29006"/>
    <property type="gene ID" value="Gasu_35760"/>
</dbReference>
<dbReference type="InterPro" id="IPR011053">
    <property type="entry name" value="Single_hybrid_motif"/>
</dbReference>
<organism evidence="1 2">
    <name type="scientific">Galdieria sulphuraria</name>
    <name type="common">Red alga</name>
    <dbReference type="NCBI Taxonomy" id="130081"/>
    <lineage>
        <taxon>Eukaryota</taxon>
        <taxon>Rhodophyta</taxon>
        <taxon>Bangiophyceae</taxon>
        <taxon>Galdieriales</taxon>
        <taxon>Galdieriaceae</taxon>
        <taxon>Galdieria</taxon>
    </lineage>
</organism>
<dbReference type="InterPro" id="IPR039169">
    <property type="entry name" value="Abitram"/>
</dbReference>
<sequence>MEGIPTIYTVEEPRSKPPTFVERYFKTSVFPYQRTNPPNDKFLCEDVLVAQHSNLLYVIFLADSHSIVQRKEIVTQINPIKWDPSTVHGKRKKGGRAVQPRTIICSIMTQSGTEYLVPAGVQGSLVEFNWRLASEPSLLLDKRKTEGYIAVILPKSSKKSGNQ</sequence>
<dbReference type="eggNOG" id="KOG3266">
    <property type="taxonomic scope" value="Eukaryota"/>
</dbReference>
<dbReference type="SUPFAM" id="SSF51230">
    <property type="entry name" value="Single hybrid motif"/>
    <property type="match status" value="1"/>
</dbReference>
<reference evidence="2" key="1">
    <citation type="journal article" date="2013" name="Science">
        <title>Gene transfer from bacteria and archaea facilitated evolution of an extremophilic eukaryote.</title>
        <authorList>
            <person name="Schonknecht G."/>
            <person name="Chen W.H."/>
            <person name="Ternes C.M."/>
            <person name="Barbier G.G."/>
            <person name="Shrestha R.P."/>
            <person name="Stanke M."/>
            <person name="Brautigam A."/>
            <person name="Baker B.J."/>
            <person name="Banfield J.F."/>
            <person name="Garavito R.M."/>
            <person name="Carr K."/>
            <person name="Wilkerson C."/>
            <person name="Rensing S.A."/>
            <person name="Gagneul D."/>
            <person name="Dickenson N.E."/>
            <person name="Oesterhelt C."/>
            <person name="Lercher M.J."/>
            <person name="Weber A.P."/>
        </authorList>
    </citation>
    <scope>NUCLEOTIDE SEQUENCE [LARGE SCALE GENOMIC DNA]</scope>
    <source>
        <strain evidence="2">074W</strain>
    </source>
</reference>
<evidence type="ECO:0000313" key="2">
    <source>
        <dbReference type="Proteomes" id="UP000030680"/>
    </source>
</evidence>
<name>M2W067_GALSU</name>
<evidence type="ECO:0008006" key="3">
    <source>
        <dbReference type="Google" id="ProtNLM"/>
    </source>
</evidence>
<evidence type="ECO:0000313" key="1">
    <source>
        <dbReference type="EMBL" id="EME29006.1"/>
    </source>
</evidence>
<dbReference type="EMBL" id="KB454513">
    <property type="protein sequence ID" value="EME29006.1"/>
    <property type="molecule type" value="Genomic_DNA"/>
</dbReference>
<dbReference type="STRING" id="130081.M2W067"/>
<dbReference type="PANTHER" id="PTHR13651">
    <property type="entry name" value="PROTEIN ABITRAM"/>
    <property type="match status" value="1"/>
</dbReference>
<dbReference type="GeneID" id="17087836"/>
<keyword evidence="2" id="KW-1185">Reference proteome</keyword>
<dbReference type="KEGG" id="gsl:Gasu_35760"/>
<gene>
    <name evidence="1" type="ORF">Gasu_35760</name>
</gene>
<accession>M2W067</accession>
<proteinExistence type="predicted"/>
<dbReference type="RefSeq" id="XP_005705526.1">
    <property type="nucleotide sequence ID" value="XM_005705469.1"/>
</dbReference>
<dbReference type="Gene3D" id="2.40.50.100">
    <property type="match status" value="1"/>
</dbReference>
<protein>
    <recommendedName>
        <fullName evidence="3">Protein Abitram</fullName>
    </recommendedName>
</protein>
<dbReference type="GO" id="GO:0005634">
    <property type="term" value="C:nucleus"/>
    <property type="evidence" value="ECO:0007669"/>
    <property type="project" value="TreeGrafter"/>
</dbReference>
<dbReference type="OrthoDB" id="48130at2759"/>
<dbReference type="PANTHER" id="PTHR13651:SF0">
    <property type="entry name" value="PROTEIN ABITRAM"/>
    <property type="match status" value="1"/>
</dbReference>
<dbReference type="AlphaFoldDB" id="M2W067"/>